<accession>A0A0C2MUN5</accession>
<keyword evidence="2" id="KW-1185">Reference proteome</keyword>
<dbReference type="InterPro" id="IPR028994">
    <property type="entry name" value="Integrin_alpha_N"/>
</dbReference>
<evidence type="ECO:0000313" key="2">
    <source>
        <dbReference type="Proteomes" id="UP000031668"/>
    </source>
</evidence>
<proteinExistence type="predicted"/>
<dbReference type="Proteomes" id="UP000031668">
    <property type="component" value="Unassembled WGS sequence"/>
</dbReference>
<gene>
    <name evidence="1" type="ORF">RF11_14453</name>
</gene>
<name>A0A0C2MUN5_THEKT</name>
<reference evidence="1 2" key="1">
    <citation type="journal article" date="2014" name="Genome Biol. Evol.">
        <title>The genome of the myxosporean Thelohanellus kitauei shows adaptations to nutrient acquisition within its fish host.</title>
        <authorList>
            <person name="Yang Y."/>
            <person name="Xiong J."/>
            <person name="Zhou Z."/>
            <person name="Huo F."/>
            <person name="Miao W."/>
            <person name="Ran C."/>
            <person name="Liu Y."/>
            <person name="Zhang J."/>
            <person name="Feng J."/>
            <person name="Wang M."/>
            <person name="Wang M."/>
            <person name="Wang L."/>
            <person name="Yao B."/>
        </authorList>
    </citation>
    <scope>NUCLEOTIDE SEQUENCE [LARGE SCALE GENOMIC DNA]</scope>
    <source>
        <strain evidence="1">Wuqing</strain>
    </source>
</reference>
<protein>
    <submittedName>
        <fullName evidence="1">Uncharacterized protein</fullName>
    </submittedName>
</protein>
<dbReference type="AlphaFoldDB" id="A0A0C2MUN5"/>
<organism evidence="1 2">
    <name type="scientific">Thelohanellus kitauei</name>
    <name type="common">Myxosporean</name>
    <dbReference type="NCBI Taxonomy" id="669202"/>
    <lineage>
        <taxon>Eukaryota</taxon>
        <taxon>Metazoa</taxon>
        <taxon>Cnidaria</taxon>
        <taxon>Myxozoa</taxon>
        <taxon>Myxosporea</taxon>
        <taxon>Bivalvulida</taxon>
        <taxon>Platysporina</taxon>
        <taxon>Myxobolidae</taxon>
        <taxon>Thelohanellus</taxon>
    </lineage>
</organism>
<dbReference type="Gene3D" id="2.130.10.130">
    <property type="entry name" value="Integrin alpha, N-terminal"/>
    <property type="match status" value="1"/>
</dbReference>
<sequence>MNEDRSTSLFGFTILTRRSIDDKRIIIVSAPGRKPTDKTYGGDFFKCSVKDLLISCESFLNNPVRGIIGIGTENVPFLFGVSMLEISSDRMLVCQAHRVQDIGLFTNCRCIRDLSNSFEGDQVCFINQIYKDTPSMYFTYLLKSNQ</sequence>
<dbReference type="EMBL" id="JWZT01001870">
    <property type="protein sequence ID" value="KII71041.1"/>
    <property type="molecule type" value="Genomic_DNA"/>
</dbReference>
<evidence type="ECO:0000313" key="1">
    <source>
        <dbReference type="EMBL" id="KII71041.1"/>
    </source>
</evidence>
<comment type="caution">
    <text evidence="1">The sequence shown here is derived from an EMBL/GenBank/DDBJ whole genome shotgun (WGS) entry which is preliminary data.</text>
</comment>